<dbReference type="Proteomes" id="UP000612282">
    <property type="component" value="Unassembled WGS sequence"/>
</dbReference>
<protein>
    <submittedName>
        <fullName evidence="1">Uncharacterized protein</fullName>
    </submittedName>
</protein>
<evidence type="ECO:0000313" key="2">
    <source>
        <dbReference type="Proteomes" id="UP000612282"/>
    </source>
</evidence>
<reference evidence="1 2" key="1">
    <citation type="submission" date="2021-01" db="EMBL/GenBank/DDBJ databases">
        <title>Whole genome shotgun sequence of Actinoplanes couchii NBRC 106145.</title>
        <authorList>
            <person name="Komaki H."/>
            <person name="Tamura T."/>
        </authorList>
    </citation>
    <scope>NUCLEOTIDE SEQUENCE [LARGE SCALE GENOMIC DNA]</scope>
    <source>
        <strain evidence="1 2">NBRC 106145</strain>
    </source>
</reference>
<accession>A0ABQ3XRB5</accession>
<dbReference type="RefSeq" id="WP_203808638.1">
    <property type="nucleotide sequence ID" value="NZ_BAAAQE010000094.1"/>
</dbReference>
<comment type="caution">
    <text evidence="1">The sequence shown here is derived from an EMBL/GenBank/DDBJ whole genome shotgun (WGS) entry which is preliminary data.</text>
</comment>
<name>A0ABQ3XRB5_9ACTN</name>
<proteinExistence type="predicted"/>
<organism evidence="1 2">
    <name type="scientific">Actinoplanes couchii</name>
    <dbReference type="NCBI Taxonomy" id="403638"/>
    <lineage>
        <taxon>Bacteria</taxon>
        <taxon>Bacillati</taxon>
        <taxon>Actinomycetota</taxon>
        <taxon>Actinomycetes</taxon>
        <taxon>Micromonosporales</taxon>
        <taxon>Micromonosporaceae</taxon>
        <taxon>Actinoplanes</taxon>
    </lineage>
</organism>
<dbReference type="EMBL" id="BOMG01000118">
    <property type="protein sequence ID" value="GID61049.1"/>
    <property type="molecule type" value="Genomic_DNA"/>
</dbReference>
<sequence>MPAPDELGRANLHHDGQTAVICSSRDYTDEWEEDTVDELYWCAPSVESFAYRFLIEGRLVSAIRNRERAGDLAPVEVAYLAHYLPG</sequence>
<gene>
    <name evidence="1" type="ORF">Aco03nite_094530</name>
</gene>
<evidence type="ECO:0000313" key="1">
    <source>
        <dbReference type="EMBL" id="GID61049.1"/>
    </source>
</evidence>
<keyword evidence="2" id="KW-1185">Reference proteome</keyword>